<dbReference type="OrthoDB" id="10063692at2759"/>
<evidence type="ECO:0000256" key="5">
    <source>
        <dbReference type="ARBA" id="ARBA00022801"/>
    </source>
</evidence>
<keyword evidence="4" id="KW-0833">Ubl conjugation pathway</keyword>
<dbReference type="EMBL" id="LNIX01000003">
    <property type="protein sequence ID" value="OXA57589.1"/>
    <property type="molecule type" value="Genomic_DNA"/>
</dbReference>
<protein>
    <recommendedName>
        <fullName evidence="2">ubiquitinyl hydrolase 1</fullName>
        <ecNumber evidence="2">3.4.19.12</ecNumber>
    </recommendedName>
</protein>
<evidence type="ECO:0000256" key="1">
    <source>
        <dbReference type="ARBA" id="ARBA00000707"/>
    </source>
</evidence>
<evidence type="ECO:0000313" key="9">
    <source>
        <dbReference type="Proteomes" id="UP000198287"/>
    </source>
</evidence>
<dbReference type="AlphaFoldDB" id="A0A226EJG0"/>
<evidence type="ECO:0000256" key="6">
    <source>
        <dbReference type="SAM" id="MobiDB-lite"/>
    </source>
</evidence>
<evidence type="ECO:0000256" key="2">
    <source>
        <dbReference type="ARBA" id="ARBA00012759"/>
    </source>
</evidence>
<dbReference type="Pfam" id="PF02099">
    <property type="entry name" value="Josephin"/>
    <property type="match status" value="1"/>
</dbReference>
<reference evidence="8 9" key="1">
    <citation type="submission" date="2015-12" db="EMBL/GenBank/DDBJ databases">
        <title>The genome of Folsomia candida.</title>
        <authorList>
            <person name="Faddeeva A."/>
            <person name="Derks M.F."/>
            <person name="Anvar Y."/>
            <person name="Smit S."/>
            <person name="Van Straalen N."/>
            <person name="Roelofs D."/>
        </authorList>
    </citation>
    <scope>NUCLEOTIDE SEQUENCE [LARGE SCALE GENOMIC DNA]</scope>
    <source>
        <strain evidence="8 9">VU population</strain>
        <tissue evidence="8">Whole body</tissue>
    </source>
</reference>
<comment type="catalytic activity">
    <reaction evidence="1">
        <text>Thiol-dependent hydrolysis of ester, thioester, amide, peptide and isopeptide bonds formed by the C-terminal Gly of ubiquitin (a 76-residue protein attached to proteins as an intracellular targeting signal).</text>
        <dbReference type="EC" id="3.4.19.12"/>
    </reaction>
</comment>
<dbReference type="EC" id="3.4.19.12" evidence="2"/>
<keyword evidence="5" id="KW-0378">Hydrolase</keyword>
<dbReference type="InterPro" id="IPR006155">
    <property type="entry name" value="Josephin"/>
</dbReference>
<dbReference type="Proteomes" id="UP000198287">
    <property type="component" value="Unassembled WGS sequence"/>
</dbReference>
<feature type="compositionally biased region" description="Polar residues" evidence="6">
    <location>
        <begin position="442"/>
        <end position="454"/>
    </location>
</feature>
<keyword evidence="3" id="KW-0645">Protease</keyword>
<feature type="compositionally biased region" description="Polar residues" evidence="6">
    <location>
        <begin position="92"/>
        <end position="103"/>
    </location>
</feature>
<sequence length="783" mass="89491">MSPLPPPPSSSDDEKEEEDKTFGRPVRRRRIIHSDSSQSDDSDFETVPKKRIRKRKKVVVSTSSDSAAEASLRVTRSAGQAVMTHVPKSGDSGVNTSARSKSAANKKRQMNLPDSSSRPEKLTLRYRTHKREVEFDHISTTGTRLYRNVNAPRDVPRAEQVWRDNMKQSYWNNPPRFALPRTPSPDLSSESETDQEIQVEGHRYKIVKVRMSITKTRGKYRRLYRTEGSHITVPMTKAALINQMQALFEVHERERHRSRITNSAPYDVVSVNGSTYELRYDLDESDRSGRDMFRLKNGKQCRTKPAWIKHIEGWQRTNSQVTETVREWLTHQTRPMPREVMRRITPFKINPKRIHRNSTDAIADTETTKEMNAHFKATDEARDAFTSSRRRYVYFVVIIPEALVRHIQPNSAGYCPEIYDWLRDHEDHENISVQLYAGRNSRQAPDNYSLNSRPEPSAHTFKSDMRTSIRREVNAGGRAFLLHVQEENYPTRRAARTGIVTLEAAAYLSWISPHTPNNSQVGKLKYIRANRHAETDTFMDSNPLIKDHILAMASTTSRRPFHFLQDPSIPCPIDHSYPGQPYSAMIHPDRDMITEVFLDKSKKEESANQSSEKESDTDDVFLSEYVEEDEDESMPDKSTSPRTTSTLISNQFLAALPFQRQSRNHSCGMNAVNNFTLRGSIYGRDVLQSIVANLEAEEQNVVDTGEVDPGAYGSELGDYNVVVLEQALIMAQYQVSRRSIDFDIDASIGFIYNPGNHWIAVRRVQDQCSNAILVVTGENGQPD</sequence>
<evidence type="ECO:0000256" key="4">
    <source>
        <dbReference type="ARBA" id="ARBA00022786"/>
    </source>
</evidence>
<dbReference type="GO" id="GO:0016579">
    <property type="term" value="P:protein deubiquitination"/>
    <property type="evidence" value="ECO:0007669"/>
    <property type="project" value="InterPro"/>
</dbReference>
<feature type="compositionally biased region" description="Basic residues" evidence="6">
    <location>
        <begin position="49"/>
        <end position="58"/>
    </location>
</feature>
<organism evidence="8 9">
    <name type="scientific">Folsomia candida</name>
    <name type="common">Springtail</name>
    <dbReference type="NCBI Taxonomy" id="158441"/>
    <lineage>
        <taxon>Eukaryota</taxon>
        <taxon>Metazoa</taxon>
        <taxon>Ecdysozoa</taxon>
        <taxon>Arthropoda</taxon>
        <taxon>Hexapoda</taxon>
        <taxon>Collembola</taxon>
        <taxon>Entomobryomorpha</taxon>
        <taxon>Isotomoidea</taxon>
        <taxon>Isotomidae</taxon>
        <taxon>Proisotominae</taxon>
        <taxon>Folsomia</taxon>
    </lineage>
</organism>
<evidence type="ECO:0000259" key="7">
    <source>
        <dbReference type="SMART" id="SM01246"/>
    </source>
</evidence>
<evidence type="ECO:0000313" key="8">
    <source>
        <dbReference type="EMBL" id="OXA57589.1"/>
    </source>
</evidence>
<dbReference type="SMART" id="SM01246">
    <property type="entry name" value="Josephin"/>
    <property type="match status" value="1"/>
</dbReference>
<dbReference type="GO" id="GO:0006508">
    <property type="term" value="P:proteolysis"/>
    <property type="evidence" value="ECO:0007669"/>
    <property type="project" value="UniProtKB-KW"/>
</dbReference>
<feature type="domain" description="Josephin" evidence="7">
    <location>
        <begin position="660"/>
        <end position="778"/>
    </location>
</feature>
<accession>A0A226EJG0</accession>
<feature type="region of interest" description="Disordered" evidence="6">
    <location>
        <begin position="173"/>
        <end position="197"/>
    </location>
</feature>
<name>A0A226EJG0_FOLCA</name>
<feature type="region of interest" description="Disordered" evidence="6">
    <location>
        <begin position="442"/>
        <end position="463"/>
    </location>
</feature>
<feature type="compositionally biased region" description="Basic and acidic residues" evidence="6">
    <location>
        <begin position="601"/>
        <end position="614"/>
    </location>
</feature>
<evidence type="ECO:0000256" key="3">
    <source>
        <dbReference type="ARBA" id="ARBA00022670"/>
    </source>
</evidence>
<feature type="region of interest" description="Disordered" evidence="6">
    <location>
        <begin position="1"/>
        <end position="121"/>
    </location>
</feature>
<proteinExistence type="predicted"/>
<keyword evidence="9" id="KW-1185">Reference proteome</keyword>
<comment type="caution">
    <text evidence="8">The sequence shown here is derived from an EMBL/GenBank/DDBJ whole genome shotgun (WGS) entry which is preliminary data.</text>
</comment>
<feature type="region of interest" description="Disordered" evidence="6">
    <location>
        <begin position="601"/>
        <end position="620"/>
    </location>
</feature>
<gene>
    <name evidence="8" type="ORF">Fcan01_08308</name>
</gene>
<dbReference type="GO" id="GO:0004843">
    <property type="term" value="F:cysteine-type deubiquitinase activity"/>
    <property type="evidence" value="ECO:0007669"/>
    <property type="project" value="UniProtKB-EC"/>
</dbReference>